<keyword evidence="7" id="KW-0067">ATP-binding</keyword>
<dbReference type="PROSITE" id="PS00108">
    <property type="entry name" value="PROTEIN_KINASE_ST"/>
    <property type="match status" value="1"/>
</dbReference>
<name>A0ABD3DJ33_9LAMI</name>
<dbReference type="Proteomes" id="UP001632038">
    <property type="component" value="Unassembled WGS sequence"/>
</dbReference>
<comment type="caution">
    <text evidence="12">The sequence shown here is derived from an EMBL/GenBank/DDBJ whole genome shotgun (WGS) entry which is preliminary data.</text>
</comment>
<dbReference type="EC" id="2.7.11.1" evidence="2"/>
<dbReference type="InterPro" id="IPR051824">
    <property type="entry name" value="LRR_Rcpt-Like_S/T_Kinase"/>
</dbReference>
<comment type="subcellular location">
    <subcellularLocation>
        <location evidence="1">Membrane</location>
        <topology evidence="1">Single-pass type I membrane protein</topology>
    </subcellularLocation>
</comment>
<keyword evidence="3" id="KW-0723">Serine/threonine-protein kinase</keyword>
<dbReference type="EMBL" id="JAVIJP010000016">
    <property type="protein sequence ID" value="KAL3642057.1"/>
    <property type="molecule type" value="Genomic_DNA"/>
</dbReference>
<dbReference type="PANTHER" id="PTHR48006:SF102">
    <property type="entry name" value="LEUCINE-RICH REPEAT-CONTAINING PROTEIN DDB_G0281931-RELATED"/>
    <property type="match status" value="1"/>
</dbReference>
<evidence type="ECO:0000256" key="2">
    <source>
        <dbReference type="ARBA" id="ARBA00012513"/>
    </source>
</evidence>
<dbReference type="Pfam" id="PF00069">
    <property type="entry name" value="Pkinase"/>
    <property type="match status" value="1"/>
</dbReference>
<feature type="region of interest" description="Disordered" evidence="10">
    <location>
        <begin position="1"/>
        <end position="45"/>
    </location>
</feature>
<proteinExistence type="predicted"/>
<accession>A0ABD3DJ33</accession>
<evidence type="ECO:0000256" key="5">
    <source>
        <dbReference type="ARBA" id="ARBA00022741"/>
    </source>
</evidence>
<evidence type="ECO:0000313" key="12">
    <source>
        <dbReference type="EMBL" id="KAL3642057.1"/>
    </source>
</evidence>
<keyword evidence="5" id="KW-0547">Nucleotide-binding</keyword>
<dbReference type="Gene3D" id="3.30.200.20">
    <property type="entry name" value="Phosphorylase Kinase, domain 1"/>
    <property type="match status" value="1"/>
</dbReference>
<keyword evidence="13" id="KW-1185">Reference proteome</keyword>
<sequence length="369" mass="40552">MAGGVRAARQSNAARNQAVAPSNVAGTPSNAAGSQAAGPSNPAGAVGNMPTAISLSTLKKATNNFRKQIGEGGAAHVYKGKLDDGQLIAVKRMKTRDSRDESYDNEIGVLSHLNHPNIINLIGCCFHNDTERIIVYEFMPNGNLKDHLHVREKEDPREKDDPVLDWKTRMNIGVGIAEGLRYLHNNANRRVIYRDLKPRNVLLDADYNPKISDFGISILLPDDGHTTSVTTPMPMGTPPYWAPEDAVVHTLSLKSDVFSFGVVLLEIITGTANMNEKNKRYVDDSVLVPENFVHQADPKMKVDFPRGELVKAMTVATKCMNLCPESRPDIGVVVNAMRNLAGEQDAHWPEIFSTDRIESNPSPRRLKSI</sequence>
<evidence type="ECO:0000256" key="6">
    <source>
        <dbReference type="ARBA" id="ARBA00022777"/>
    </source>
</evidence>
<comment type="catalytic activity">
    <reaction evidence="9">
        <text>L-seryl-[protein] + ATP = O-phospho-L-seryl-[protein] + ADP + H(+)</text>
        <dbReference type="Rhea" id="RHEA:17989"/>
        <dbReference type="Rhea" id="RHEA-COMP:9863"/>
        <dbReference type="Rhea" id="RHEA-COMP:11604"/>
        <dbReference type="ChEBI" id="CHEBI:15378"/>
        <dbReference type="ChEBI" id="CHEBI:29999"/>
        <dbReference type="ChEBI" id="CHEBI:30616"/>
        <dbReference type="ChEBI" id="CHEBI:83421"/>
        <dbReference type="ChEBI" id="CHEBI:456216"/>
        <dbReference type="EC" id="2.7.11.1"/>
    </reaction>
</comment>
<evidence type="ECO:0000256" key="1">
    <source>
        <dbReference type="ARBA" id="ARBA00004479"/>
    </source>
</evidence>
<feature type="compositionally biased region" description="Low complexity" evidence="10">
    <location>
        <begin position="1"/>
        <end position="20"/>
    </location>
</feature>
<evidence type="ECO:0000256" key="3">
    <source>
        <dbReference type="ARBA" id="ARBA00022527"/>
    </source>
</evidence>
<dbReference type="AlphaFoldDB" id="A0ABD3DJ33"/>
<evidence type="ECO:0000256" key="4">
    <source>
        <dbReference type="ARBA" id="ARBA00022679"/>
    </source>
</evidence>
<dbReference type="GO" id="GO:0016020">
    <property type="term" value="C:membrane"/>
    <property type="evidence" value="ECO:0007669"/>
    <property type="project" value="UniProtKB-SubCell"/>
</dbReference>
<keyword evidence="6" id="KW-0418">Kinase</keyword>
<dbReference type="InterPro" id="IPR008271">
    <property type="entry name" value="Ser/Thr_kinase_AS"/>
</dbReference>
<reference evidence="13" key="1">
    <citation type="journal article" date="2024" name="IScience">
        <title>Strigolactones Initiate the Formation of Haustorium-like Structures in Castilleja.</title>
        <authorList>
            <person name="Buerger M."/>
            <person name="Peterson D."/>
            <person name="Chory J."/>
        </authorList>
    </citation>
    <scope>NUCLEOTIDE SEQUENCE [LARGE SCALE GENOMIC DNA]</scope>
</reference>
<evidence type="ECO:0000256" key="9">
    <source>
        <dbReference type="ARBA" id="ARBA00048679"/>
    </source>
</evidence>
<evidence type="ECO:0000313" key="13">
    <source>
        <dbReference type="Proteomes" id="UP001632038"/>
    </source>
</evidence>
<dbReference type="FunFam" id="1.10.510.10:FF:001023">
    <property type="entry name" value="Os07g0541700 protein"/>
    <property type="match status" value="1"/>
</dbReference>
<feature type="domain" description="Protein kinase" evidence="11">
    <location>
        <begin position="63"/>
        <end position="340"/>
    </location>
</feature>
<feature type="compositionally biased region" description="Polar residues" evidence="10">
    <location>
        <begin position="24"/>
        <end position="33"/>
    </location>
</feature>
<dbReference type="GO" id="GO:0004674">
    <property type="term" value="F:protein serine/threonine kinase activity"/>
    <property type="evidence" value="ECO:0007669"/>
    <property type="project" value="UniProtKB-KW"/>
</dbReference>
<evidence type="ECO:0000256" key="7">
    <source>
        <dbReference type="ARBA" id="ARBA00022840"/>
    </source>
</evidence>
<evidence type="ECO:0000256" key="10">
    <source>
        <dbReference type="SAM" id="MobiDB-lite"/>
    </source>
</evidence>
<protein>
    <recommendedName>
        <fullName evidence="2">non-specific serine/threonine protein kinase</fullName>
        <ecNumber evidence="2">2.7.11.1</ecNumber>
    </recommendedName>
</protein>
<dbReference type="SMART" id="SM00220">
    <property type="entry name" value="S_TKc"/>
    <property type="match status" value="1"/>
</dbReference>
<organism evidence="12 13">
    <name type="scientific">Castilleja foliolosa</name>
    <dbReference type="NCBI Taxonomy" id="1961234"/>
    <lineage>
        <taxon>Eukaryota</taxon>
        <taxon>Viridiplantae</taxon>
        <taxon>Streptophyta</taxon>
        <taxon>Embryophyta</taxon>
        <taxon>Tracheophyta</taxon>
        <taxon>Spermatophyta</taxon>
        <taxon>Magnoliopsida</taxon>
        <taxon>eudicotyledons</taxon>
        <taxon>Gunneridae</taxon>
        <taxon>Pentapetalae</taxon>
        <taxon>asterids</taxon>
        <taxon>lamiids</taxon>
        <taxon>Lamiales</taxon>
        <taxon>Orobanchaceae</taxon>
        <taxon>Pedicularideae</taxon>
        <taxon>Castillejinae</taxon>
        <taxon>Castilleja</taxon>
    </lineage>
</organism>
<comment type="catalytic activity">
    <reaction evidence="8">
        <text>L-threonyl-[protein] + ATP = O-phospho-L-threonyl-[protein] + ADP + H(+)</text>
        <dbReference type="Rhea" id="RHEA:46608"/>
        <dbReference type="Rhea" id="RHEA-COMP:11060"/>
        <dbReference type="Rhea" id="RHEA-COMP:11605"/>
        <dbReference type="ChEBI" id="CHEBI:15378"/>
        <dbReference type="ChEBI" id="CHEBI:30013"/>
        <dbReference type="ChEBI" id="CHEBI:30616"/>
        <dbReference type="ChEBI" id="CHEBI:61977"/>
        <dbReference type="ChEBI" id="CHEBI:456216"/>
        <dbReference type="EC" id="2.7.11.1"/>
    </reaction>
</comment>
<dbReference type="PANTHER" id="PTHR48006">
    <property type="entry name" value="LEUCINE-RICH REPEAT-CONTAINING PROTEIN DDB_G0281931-RELATED"/>
    <property type="match status" value="1"/>
</dbReference>
<dbReference type="GO" id="GO:0005524">
    <property type="term" value="F:ATP binding"/>
    <property type="evidence" value="ECO:0007669"/>
    <property type="project" value="UniProtKB-KW"/>
</dbReference>
<dbReference type="SUPFAM" id="SSF56112">
    <property type="entry name" value="Protein kinase-like (PK-like)"/>
    <property type="match status" value="1"/>
</dbReference>
<dbReference type="Gene3D" id="1.10.510.10">
    <property type="entry name" value="Transferase(Phosphotransferase) domain 1"/>
    <property type="match status" value="1"/>
</dbReference>
<dbReference type="InterPro" id="IPR000719">
    <property type="entry name" value="Prot_kinase_dom"/>
</dbReference>
<keyword evidence="4" id="KW-0808">Transferase</keyword>
<dbReference type="InterPro" id="IPR011009">
    <property type="entry name" value="Kinase-like_dom_sf"/>
</dbReference>
<evidence type="ECO:0000259" key="11">
    <source>
        <dbReference type="PROSITE" id="PS50011"/>
    </source>
</evidence>
<dbReference type="PROSITE" id="PS50011">
    <property type="entry name" value="PROTEIN_KINASE_DOM"/>
    <property type="match status" value="1"/>
</dbReference>
<evidence type="ECO:0000256" key="8">
    <source>
        <dbReference type="ARBA" id="ARBA00047899"/>
    </source>
</evidence>
<gene>
    <name evidence="12" type="ORF">CASFOL_012872</name>
</gene>